<proteinExistence type="predicted"/>
<dbReference type="Proteomes" id="UP000014500">
    <property type="component" value="Unassembled WGS sequence"/>
</dbReference>
<dbReference type="AlphaFoldDB" id="T1J722"/>
<feature type="compositionally biased region" description="Basic and acidic residues" evidence="1">
    <location>
        <begin position="41"/>
        <end position="61"/>
    </location>
</feature>
<dbReference type="EnsemblMetazoa" id="SMAR009454-RA">
    <property type="protein sequence ID" value="SMAR009454-PA"/>
    <property type="gene ID" value="SMAR009454"/>
</dbReference>
<feature type="region of interest" description="Disordered" evidence="1">
    <location>
        <begin position="135"/>
        <end position="157"/>
    </location>
</feature>
<keyword evidence="3" id="KW-1185">Reference proteome</keyword>
<name>T1J722_STRMM</name>
<dbReference type="InterPro" id="IPR032675">
    <property type="entry name" value="LRR_dom_sf"/>
</dbReference>
<dbReference type="PhylomeDB" id="T1J722"/>
<dbReference type="EMBL" id="JH431907">
    <property type="status" value="NOT_ANNOTATED_CDS"/>
    <property type="molecule type" value="Genomic_DNA"/>
</dbReference>
<sequence length="565" mass="64799">MLRIPLLLASQDNVSKARSDTIVVSKQVAKNGMQYYIIKKGQRERQKPQEKAKQKKERQITRDPLAPLQRKNKMLKWSTQERPQGGWAWKFSLPVAKVIPLHGNTGIEKILSEKTSNASNSLNLSKIPVTSVASTLKEKKQMNRNETDSDITKRRSSTSLKTHDISFDIIMCMQQNGQMTFGQAVWILESTCHSLYKSWVAGINLQQLCQVLSTKAKDSILELIVNSDDDITDIQFAECFKNLKRLVAMHNDELTNEKVQQILTRCHHVEEVNLKGCSSIDDGLFNSLWKMPYIQNNLNCLDICHTAVSPSMAASLYFLLPQLHLILYDDISGFLRYRCHSIPHNQNVKYSRKVHKVRLGDTGFQRVRFVSEDKVCKEMELLLPNYDAEIYDIEGHANIFRFQENIDVSFHFQDVYKAICSVAPHFTLGCSPEKSYLKEISFINVMDVDLNALFSSLHRLEKLSLWHSCTIASGGNDEKTYIAQHLSELEFWFVSSDVVRKTMKHCRDLECLTLRSVPLTNDTFNEVPINCAKRVKFYYCQGSSEIANAFRLPTQVEIWLDGDDQ</sequence>
<feature type="compositionally biased region" description="Basic and acidic residues" evidence="1">
    <location>
        <begin position="136"/>
        <end position="153"/>
    </location>
</feature>
<dbReference type="HOGENOM" id="CLU_482631_0_0_1"/>
<dbReference type="Gene3D" id="3.80.10.10">
    <property type="entry name" value="Ribonuclease Inhibitor"/>
    <property type="match status" value="2"/>
</dbReference>
<feature type="region of interest" description="Disordered" evidence="1">
    <location>
        <begin position="41"/>
        <end position="75"/>
    </location>
</feature>
<protein>
    <submittedName>
        <fullName evidence="2">Uncharacterized protein</fullName>
    </submittedName>
</protein>
<accession>T1J722</accession>
<evidence type="ECO:0000313" key="2">
    <source>
        <dbReference type="EnsemblMetazoa" id="SMAR009454-PA"/>
    </source>
</evidence>
<evidence type="ECO:0000256" key="1">
    <source>
        <dbReference type="SAM" id="MobiDB-lite"/>
    </source>
</evidence>
<organism evidence="2 3">
    <name type="scientific">Strigamia maritima</name>
    <name type="common">European centipede</name>
    <name type="synonym">Geophilus maritimus</name>
    <dbReference type="NCBI Taxonomy" id="126957"/>
    <lineage>
        <taxon>Eukaryota</taxon>
        <taxon>Metazoa</taxon>
        <taxon>Ecdysozoa</taxon>
        <taxon>Arthropoda</taxon>
        <taxon>Myriapoda</taxon>
        <taxon>Chilopoda</taxon>
        <taxon>Pleurostigmophora</taxon>
        <taxon>Geophilomorpha</taxon>
        <taxon>Linotaeniidae</taxon>
        <taxon>Strigamia</taxon>
    </lineage>
</organism>
<reference evidence="2" key="2">
    <citation type="submission" date="2015-02" db="UniProtKB">
        <authorList>
            <consortium name="EnsemblMetazoa"/>
        </authorList>
    </citation>
    <scope>IDENTIFICATION</scope>
</reference>
<evidence type="ECO:0000313" key="3">
    <source>
        <dbReference type="Proteomes" id="UP000014500"/>
    </source>
</evidence>
<dbReference type="SUPFAM" id="SSF52047">
    <property type="entry name" value="RNI-like"/>
    <property type="match status" value="1"/>
</dbReference>
<reference evidence="3" key="1">
    <citation type="submission" date="2011-05" db="EMBL/GenBank/DDBJ databases">
        <authorList>
            <person name="Richards S.R."/>
            <person name="Qu J."/>
            <person name="Jiang H."/>
            <person name="Jhangiani S.N."/>
            <person name="Agravi P."/>
            <person name="Goodspeed R."/>
            <person name="Gross S."/>
            <person name="Mandapat C."/>
            <person name="Jackson L."/>
            <person name="Mathew T."/>
            <person name="Pu L."/>
            <person name="Thornton R."/>
            <person name="Saada N."/>
            <person name="Wilczek-Boney K.B."/>
            <person name="Lee S."/>
            <person name="Kovar C."/>
            <person name="Wu Y."/>
            <person name="Scherer S.E."/>
            <person name="Worley K.C."/>
            <person name="Muzny D.M."/>
            <person name="Gibbs R."/>
        </authorList>
    </citation>
    <scope>NUCLEOTIDE SEQUENCE</scope>
    <source>
        <strain evidence="3">Brora</strain>
    </source>
</reference>